<reference evidence="2" key="1">
    <citation type="submission" date="2019-06" db="EMBL/GenBank/DDBJ databases">
        <authorList>
            <person name="Broberg M."/>
        </authorList>
    </citation>
    <scope>NUCLEOTIDE SEQUENCE [LARGE SCALE GENOMIC DNA]</scope>
</reference>
<keyword evidence="2" id="KW-1185">Reference proteome</keyword>
<dbReference type="Proteomes" id="UP000754883">
    <property type="component" value="Unassembled WGS sequence"/>
</dbReference>
<comment type="caution">
    <text evidence="1">The sequence shown here is derived from an EMBL/GenBank/DDBJ whole genome shotgun (WGS) entry which is preliminary data.</text>
</comment>
<sequence length="175" mass="19519">MYFHLKCGFALLSNAQPNVPKPDNAKGFPSGINRLLTQFPTLQPVISSAPLGKRNIAERIKNKEQPGIRHGFRACVWRVAVPDTPSSYCLHIRGIVSMAAAAYDFETGRIIWDDICAKGELLRERSSFEPAVSSPRLEALFEFLGGFAVILYNVEFLCKRFSAGKVYLLNARVDK</sequence>
<gene>
    <name evidence="1" type="ORF">CBYS24578_00018253</name>
</gene>
<accession>A0A9N9UTK6</accession>
<proteinExistence type="predicted"/>
<dbReference type="EMBL" id="CABFNO020001551">
    <property type="protein sequence ID" value="CAG9998753.1"/>
    <property type="molecule type" value="Genomic_DNA"/>
</dbReference>
<protein>
    <submittedName>
        <fullName evidence="1">Uncharacterized protein</fullName>
    </submittedName>
</protein>
<dbReference type="AlphaFoldDB" id="A0A9N9UTK6"/>
<evidence type="ECO:0000313" key="2">
    <source>
        <dbReference type="Proteomes" id="UP000754883"/>
    </source>
</evidence>
<reference evidence="1 2" key="2">
    <citation type="submission" date="2021-10" db="EMBL/GenBank/DDBJ databases">
        <authorList>
            <person name="Piombo E."/>
        </authorList>
    </citation>
    <scope>NUCLEOTIDE SEQUENCE [LARGE SCALE GENOMIC DNA]</scope>
</reference>
<organism evidence="1 2">
    <name type="scientific">Clonostachys byssicola</name>
    <dbReference type="NCBI Taxonomy" id="160290"/>
    <lineage>
        <taxon>Eukaryota</taxon>
        <taxon>Fungi</taxon>
        <taxon>Dikarya</taxon>
        <taxon>Ascomycota</taxon>
        <taxon>Pezizomycotina</taxon>
        <taxon>Sordariomycetes</taxon>
        <taxon>Hypocreomycetidae</taxon>
        <taxon>Hypocreales</taxon>
        <taxon>Bionectriaceae</taxon>
        <taxon>Clonostachys</taxon>
    </lineage>
</organism>
<evidence type="ECO:0000313" key="1">
    <source>
        <dbReference type="EMBL" id="CAG9998753.1"/>
    </source>
</evidence>
<name>A0A9N9UTK6_9HYPO</name>